<evidence type="ECO:0000313" key="1">
    <source>
        <dbReference type="EMBL" id="JAE29570.1"/>
    </source>
</evidence>
<reference evidence="1" key="2">
    <citation type="journal article" date="2015" name="Data Brief">
        <title>Shoot transcriptome of the giant reed, Arundo donax.</title>
        <authorList>
            <person name="Barrero R.A."/>
            <person name="Guerrero F.D."/>
            <person name="Moolhuijzen P."/>
            <person name="Goolsby J.A."/>
            <person name="Tidwell J."/>
            <person name="Bellgard S.E."/>
            <person name="Bellgard M.I."/>
        </authorList>
    </citation>
    <scope>NUCLEOTIDE SEQUENCE</scope>
    <source>
        <tissue evidence="1">Shoot tissue taken approximately 20 cm above the soil surface</tissue>
    </source>
</reference>
<organism evidence="1">
    <name type="scientific">Arundo donax</name>
    <name type="common">Giant reed</name>
    <name type="synonym">Donax arundinaceus</name>
    <dbReference type="NCBI Taxonomy" id="35708"/>
    <lineage>
        <taxon>Eukaryota</taxon>
        <taxon>Viridiplantae</taxon>
        <taxon>Streptophyta</taxon>
        <taxon>Embryophyta</taxon>
        <taxon>Tracheophyta</taxon>
        <taxon>Spermatophyta</taxon>
        <taxon>Magnoliopsida</taxon>
        <taxon>Liliopsida</taxon>
        <taxon>Poales</taxon>
        <taxon>Poaceae</taxon>
        <taxon>PACMAD clade</taxon>
        <taxon>Arundinoideae</taxon>
        <taxon>Arundineae</taxon>
        <taxon>Arundo</taxon>
    </lineage>
</organism>
<dbReference type="EMBL" id="GBRH01168326">
    <property type="protein sequence ID" value="JAE29570.1"/>
    <property type="molecule type" value="Transcribed_RNA"/>
</dbReference>
<name>A0A0A9GX36_ARUDO</name>
<proteinExistence type="predicted"/>
<sequence>MNSTKACTASSCVSMSCLCTTATIKRLKFP</sequence>
<dbReference type="AlphaFoldDB" id="A0A0A9GX36"/>
<dbReference type="PROSITE" id="PS51257">
    <property type="entry name" value="PROKAR_LIPOPROTEIN"/>
    <property type="match status" value="1"/>
</dbReference>
<protein>
    <submittedName>
        <fullName evidence="1">Uncharacterized protein</fullName>
    </submittedName>
</protein>
<accession>A0A0A9GX36</accession>
<reference evidence="1" key="1">
    <citation type="submission" date="2014-09" db="EMBL/GenBank/DDBJ databases">
        <authorList>
            <person name="Magalhaes I.L.F."/>
            <person name="Oliveira U."/>
            <person name="Santos F.R."/>
            <person name="Vidigal T.H.D.A."/>
            <person name="Brescovit A.D."/>
            <person name="Santos A.J."/>
        </authorList>
    </citation>
    <scope>NUCLEOTIDE SEQUENCE</scope>
    <source>
        <tissue evidence="1">Shoot tissue taken approximately 20 cm above the soil surface</tissue>
    </source>
</reference>